<dbReference type="SUPFAM" id="SSF52540">
    <property type="entry name" value="P-loop containing nucleoside triphosphate hydrolases"/>
    <property type="match status" value="1"/>
</dbReference>
<accession>A0A069QJW8</accession>
<dbReference type="HOGENOM" id="CLU_385358_0_0_10"/>
<organism evidence="3 4">
    <name type="scientific">Hoylesella loescheii DSM 19665 = JCM 12249 = ATCC 15930</name>
    <dbReference type="NCBI Taxonomy" id="1122985"/>
    <lineage>
        <taxon>Bacteria</taxon>
        <taxon>Pseudomonadati</taxon>
        <taxon>Bacteroidota</taxon>
        <taxon>Bacteroidia</taxon>
        <taxon>Bacteroidales</taxon>
        <taxon>Prevotellaceae</taxon>
        <taxon>Hoylesella</taxon>
    </lineage>
</organism>
<feature type="coiled-coil region" evidence="1">
    <location>
        <begin position="446"/>
        <end position="473"/>
    </location>
</feature>
<name>A0A069QJW8_HOYLO</name>
<proteinExistence type="predicted"/>
<keyword evidence="4" id="KW-1185">Reference proteome</keyword>
<reference evidence="3 4" key="1">
    <citation type="submission" date="2013-08" db="EMBL/GenBank/DDBJ databases">
        <authorList>
            <person name="Weinstock G."/>
            <person name="Sodergren E."/>
            <person name="Wylie T."/>
            <person name="Fulton L."/>
            <person name="Fulton R."/>
            <person name="Fronick C."/>
            <person name="O'Laughlin M."/>
            <person name="Godfrey J."/>
            <person name="Miner T."/>
            <person name="Herter B."/>
            <person name="Appelbaum E."/>
            <person name="Cordes M."/>
            <person name="Lek S."/>
            <person name="Wollam A."/>
            <person name="Pepin K.H."/>
            <person name="Palsikar V.B."/>
            <person name="Mitreva M."/>
            <person name="Wilson R.K."/>
        </authorList>
    </citation>
    <scope>NUCLEOTIDE SEQUENCE [LARGE SCALE GENOMIC DNA]</scope>
    <source>
        <strain evidence="3 4">ATCC 15930</strain>
    </source>
</reference>
<dbReference type="PANTHER" id="PTHR32114">
    <property type="entry name" value="ABC TRANSPORTER ABCH.3"/>
    <property type="match status" value="1"/>
</dbReference>
<dbReference type="PATRIC" id="fig|1122985.7.peg.819"/>
<evidence type="ECO:0000259" key="2">
    <source>
        <dbReference type="Pfam" id="PF13476"/>
    </source>
</evidence>
<gene>
    <name evidence="3" type="ORF">HMPREF1991_00791</name>
</gene>
<keyword evidence="1" id="KW-0175">Coiled coil</keyword>
<evidence type="ECO:0000256" key="1">
    <source>
        <dbReference type="SAM" id="Coils"/>
    </source>
</evidence>
<dbReference type="RefSeq" id="WP_018968355.1">
    <property type="nucleotide sequence ID" value="NZ_KB899226.1"/>
</dbReference>
<dbReference type="AlphaFoldDB" id="A0A069QJW8"/>
<protein>
    <submittedName>
        <fullName evidence="3">Putative DNA sulfur modification protein DndD</fullName>
    </submittedName>
</protein>
<comment type="caution">
    <text evidence="3">The sequence shown here is derived from an EMBL/GenBank/DDBJ whole genome shotgun (WGS) entry which is preliminary data.</text>
</comment>
<dbReference type="PANTHER" id="PTHR32114:SF2">
    <property type="entry name" value="ABC TRANSPORTER ABCH.3"/>
    <property type="match status" value="1"/>
</dbReference>
<evidence type="ECO:0000313" key="3">
    <source>
        <dbReference type="EMBL" id="KDR53110.1"/>
    </source>
</evidence>
<dbReference type="InterPro" id="IPR038729">
    <property type="entry name" value="Rad50/SbcC_AAA"/>
</dbReference>
<dbReference type="EMBL" id="JNGW01000029">
    <property type="protein sequence ID" value="KDR53110.1"/>
    <property type="molecule type" value="Genomic_DNA"/>
</dbReference>
<sequence>MIIKDIKINNFRSYYGSNNLSLSKGLTLVIGDNGDGKTTLFEALEWLFDTTGENRKDSHISEKRKSELEIGESDEVSVSITFEHDGEKEIEKSFTFERISGDNIRTKDYKFVGYSIVGAERHSIAGDKLLNGCFEPVLRKYCLFKGENELNVFDNDTALKTLVDTFSGIRDFDKLVDLTSNFEQSSARAANRELQNDKKVSKQAKELNTQLNDVTNDIQSIKTELNQKKISINEFSSKLELLEKNQETSERYQAIKERIKGLKDKQAKLVAWSSCEYSTNLLDEYWILRSFPAIIKEFSAKVSALSKEKRRLDKQETERRAKEAGEREAISKIQKLANDAVPLPWNLPDEATMKEMIDDEICKVCGRPAPKDSEAYEFMCNKLNEYLAHIAAEANKNSSLKEDDDKPLFPNSFINELHSRQIKLSGDTEQEIAKIATTISDRLEFVAKRKAELAEVDKQLQELEIEQNDLLMQSGLSTDLLDKTISDLRGFFDAKSRAESRVSELETTLKYKESARDEIQEKLSQLEPTSSMTQVYQRVHIAFEKITKAFANAREQNVNNFLQILENESNKYLQKLNKNDFYGIIRIRKTLNSSARIELYSDNGTRIENPNGALKTTMYMSVLFAISQITTLKREQDYPLIFDAPTSSFGGFKEDTFYNVIDTIDKQCVIVTKDLLNIDKVTGKKVLDFDTINILSCSVFRIEKVEPFNDKDLSTIQTIVKQVK</sequence>
<feature type="domain" description="Rad50/SbcC-type AAA" evidence="2">
    <location>
        <begin position="6"/>
        <end position="225"/>
    </location>
</feature>
<dbReference type="Pfam" id="PF13476">
    <property type="entry name" value="AAA_23"/>
    <property type="match status" value="1"/>
</dbReference>
<dbReference type="eggNOG" id="COG1196">
    <property type="taxonomic scope" value="Bacteria"/>
</dbReference>
<dbReference type="InterPro" id="IPR027417">
    <property type="entry name" value="P-loop_NTPase"/>
</dbReference>
<feature type="coiled-coil region" evidence="1">
    <location>
        <begin position="204"/>
        <end position="265"/>
    </location>
</feature>
<evidence type="ECO:0000313" key="4">
    <source>
        <dbReference type="Proteomes" id="UP000027442"/>
    </source>
</evidence>
<dbReference type="Proteomes" id="UP000027442">
    <property type="component" value="Unassembled WGS sequence"/>
</dbReference>
<dbReference type="Gene3D" id="3.40.50.300">
    <property type="entry name" value="P-loop containing nucleotide triphosphate hydrolases"/>
    <property type="match status" value="2"/>
</dbReference>